<dbReference type="PANTHER" id="PTHR36786:SF1">
    <property type="entry name" value="2-ISOPROPYLMALATE SYNTHASE"/>
    <property type="match status" value="1"/>
</dbReference>
<gene>
    <name evidence="1" type="ORF">R1flu_008956</name>
</gene>
<dbReference type="Proteomes" id="UP001605036">
    <property type="component" value="Unassembled WGS sequence"/>
</dbReference>
<proteinExistence type="predicted"/>
<name>A0ABD1Z0P7_9MARC</name>
<accession>A0ABD1Z0P7</accession>
<evidence type="ECO:0000313" key="2">
    <source>
        <dbReference type="Proteomes" id="UP001605036"/>
    </source>
</evidence>
<protein>
    <submittedName>
        <fullName evidence="1">Uncharacterized protein</fullName>
    </submittedName>
</protein>
<reference evidence="1 2" key="1">
    <citation type="submission" date="2024-09" db="EMBL/GenBank/DDBJ databases">
        <title>Chromosome-scale assembly of Riccia fluitans.</title>
        <authorList>
            <person name="Paukszto L."/>
            <person name="Sawicki J."/>
            <person name="Karawczyk K."/>
            <person name="Piernik-Szablinska J."/>
            <person name="Szczecinska M."/>
            <person name="Mazdziarz M."/>
        </authorList>
    </citation>
    <scope>NUCLEOTIDE SEQUENCE [LARGE SCALE GENOMIC DNA]</scope>
    <source>
        <strain evidence="1">Rf_01</strain>
        <tissue evidence="1">Aerial parts of the thallus</tissue>
    </source>
</reference>
<dbReference type="PANTHER" id="PTHR36786">
    <property type="entry name" value="2-ISOPROPYLMALATE SYNTHASE"/>
    <property type="match status" value="1"/>
</dbReference>
<dbReference type="EMBL" id="JBHFFA010000002">
    <property type="protein sequence ID" value="KAL2641369.1"/>
    <property type="molecule type" value="Genomic_DNA"/>
</dbReference>
<comment type="caution">
    <text evidence="1">The sequence shown here is derived from an EMBL/GenBank/DDBJ whole genome shotgun (WGS) entry which is preliminary data.</text>
</comment>
<dbReference type="AlphaFoldDB" id="A0ABD1Z0P7"/>
<keyword evidence="2" id="KW-1185">Reference proteome</keyword>
<organism evidence="1 2">
    <name type="scientific">Riccia fluitans</name>
    <dbReference type="NCBI Taxonomy" id="41844"/>
    <lineage>
        <taxon>Eukaryota</taxon>
        <taxon>Viridiplantae</taxon>
        <taxon>Streptophyta</taxon>
        <taxon>Embryophyta</taxon>
        <taxon>Marchantiophyta</taxon>
        <taxon>Marchantiopsida</taxon>
        <taxon>Marchantiidae</taxon>
        <taxon>Marchantiales</taxon>
        <taxon>Ricciaceae</taxon>
        <taxon>Riccia</taxon>
    </lineage>
</organism>
<sequence>METSDHDFLQSCISEYALLDMVSKAQLLQSLYSYLSSVAATMSVKEDSSLSASVGTTTIRLKFTEIIQLHNLLMQELQHQTDFFTKPHSIRSQAEGQRFDEILSRNLCLEVFIDEILLFPSSLRYLGARFLALKDDTHLFFKRENMMTSFSGCTGAALEAAFMHALLSCLSKMRMQDTIESAAEESGVLNLSLPAGLVLLESLASENIPQTYTSHIIQLVTRVLNSSTARSIDVISDSAIFDDCSVCGGVDWSYCLRKLGEKLGEKRDPMDYWVPKGRCLPSISTVHFASSIFEQAMLLHRKFSTSSSFSIDGGNSGLAADNLFFRFCVSKYSSLRDISCRESEAETEKSAAQREYLSIHLHEFEKAMPEILSNGSTVISSDIPKSCKCHDRKTNHSCEEDERSRRGRASALVSAVVQLGIGSLECMTGEIGKMLRLSSDGCHQLSNGESVSAAISEGDVDNMFAYLSFHISSFLSHENESPAELHDDLSAAKVDSHALKSPGQRSLISSIGKVILFFTNLFCREVQSGAPEQLLEDYFRLLESFVALLLLVDRSKRLLPSFEKNSVARNESEVPPENSCVETLQRYNSNASSWLGAMVLRLESLLQELLLQKRPLPEFFLNFVLEQITRGDGLNLVAVALSGCFKSTLVPRNRHQSVITGASQSKGLVNQILELSLQETNRQSSILSLIWYMKNALEDLMPIRETLSLKEVSETVSCYEHIASVFTVACQVVITADDSENRFRLFSRLCDGIQRLLVEGTSVAEQIRDWGVLETIPAVSTDTKMDDSGDASDYDETWLQCCCSFLAQIDLLRRALDATLDATDWFLKPDFEFASVASKSRTFLEAVSRLMTTRDKPVRLQKVFLFLQEHFLAVCPLSDFTLPLRQNEQDAVTDNQHENDEGLVVSDRTPHFQGIPVRTRFAPEANEPGDSCVQNLDTAVGTACPSERGSLQPDLAQDVGSIENTEMDLDGVVEAETIPHGPSSGPVDLVEPTSSKTKLSGCSSTTLAIVKKLTDVRQLPCRKVKRKIRGFSERYEGLDIIPLMSREPGKEGREIKQTRHTDDVTAIAVVASNPYIETVREDGEEAFDDLKDFIVCKKGRNYATWLKNRQFIRRRLYARTVFKRLQQKRDLQVLLDLFV</sequence>
<evidence type="ECO:0000313" key="1">
    <source>
        <dbReference type="EMBL" id="KAL2641369.1"/>
    </source>
</evidence>